<dbReference type="STRING" id="983966.A0A0H5C6Q4"/>
<evidence type="ECO:0000313" key="3">
    <source>
        <dbReference type="EMBL" id="ODV71212.1"/>
    </source>
</evidence>
<dbReference type="InterPro" id="IPR027417">
    <property type="entry name" value="P-loop_NTPase"/>
</dbReference>
<keyword evidence="5" id="KW-1185">Reference proteome</keyword>
<dbReference type="PROSITE" id="PS51419">
    <property type="entry name" value="RAB"/>
    <property type="match status" value="1"/>
</dbReference>
<dbReference type="GO" id="GO:0003924">
    <property type="term" value="F:GTPase activity"/>
    <property type="evidence" value="ECO:0007669"/>
    <property type="project" value="InterPro"/>
</dbReference>
<evidence type="ECO:0000313" key="4">
    <source>
        <dbReference type="Proteomes" id="UP000038830"/>
    </source>
</evidence>
<keyword evidence="1" id="KW-0547">Nucleotide-binding</keyword>
<dbReference type="FunFam" id="3.40.50.300:FF:000808">
    <property type="entry name" value="Small GTP-binding protein, putative"/>
    <property type="match status" value="1"/>
</dbReference>
<dbReference type="Proteomes" id="UP000094389">
    <property type="component" value="Unassembled WGS sequence"/>
</dbReference>
<dbReference type="EMBL" id="CDQK01000005">
    <property type="protein sequence ID" value="CEP23885.1"/>
    <property type="molecule type" value="Genomic_DNA"/>
</dbReference>
<dbReference type="PANTHER" id="PTHR47978">
    <property type="match status" value="1"/>
</dbReference>
<reference evidence="3 5" key="3">
    <citation type="journal article" date="2016" name="Proc. Natl. Acad. Sci. U.S.A.">
        <title>Comparative genomics of biotechnologically important yeasts.</title>
        <authorList>
            <person name="Riley R."/>
            <person name="Haridas S."/>
            <person name="Wolfe K.H."/>
            <person name="Lopes M.R."/>
            <person name="Hittinger C.T."/>
            <person name="Goeker M."/>
            <person name="Salamov A.A."/>
            <person name="Wisecaver J.H."/>
            <person name="Long T.M."/>
            <person name="Calvey C.H."/>
            <person name="Aerts A.L."/>
            <person name="Barry K.W."/>
            <person name="Choi C."/>
            <person name="Clum A."/>
            <person name="Coughlan A.Y."/>
            <person name="Deshpande S."/>
            <person name="Douglass A.P."/>
            <person name="Hanson S.J."/>
            <person name="Klenk H.-P."/>
            <person name="LaButti K.M."/>
            <person name="Lapidus A."/>
            <person name="Lindquist E.A."/>
            <person name="Lipzen A.M."/>
            <person name="Meier-Kolthoff J.P."/>
            <person name="Ohm R.A."/>
            <person name="Otillar R.P."/>
            <person name="Pangilinan J.L."/>
            <person name="Peng Y."/>
            <person name="Rokas A."/>
            <person name="Rosa C.A."/>
            <person name="Scheuner C."/>
            <person name="Sibirny A.A."/>
            <person name="Slot J.C."/>
            <person name="Stielow J.B."/>
            <person name="Sun H."/>
            <person name="Kurtzman C.P."/>
            <person name="Blackwell M."/>
            <person name="Grigoriev I.V."/>
            <person name="Jeffries T.W."/>
        </authorList>
    </citation>
    <scope>NUCLEOTIDE SEQUENCE [LARGE SCALE GENOMIC DNA]</scope>
    <source>
        <strain evidence="5">ATCC 18201 / CBS 1600 / BCRC 20928 / JCM 3617 / NBRC 0987 / NRRL Y-1542</strain>
        <strain evidence="3">NRRL Y-1542</strain>
    </source>
</reference>
<proteinExistence type="predicted"/>
<evidence type="ECO:0000313" key="2">
    <source>
        <dbReference type="EMBL" id="CEP23885.1"/>
    </source>
</evidence>
<organism evidence="2 4">
    <name type="scientific">Cyberlindnera jadinii (strain ATCC 18201 / CBS 1600 / BCRC 20928 / JCM 3617 / NBRC 0987 / NRRL Y-1542)</name>
    <name type="common">Torula yeast</name>
    <name type="synonym">Candida utilis</name>
    <dbReference type="NCBI Taxonomy" id="983966"/>
    <lineage>
        <taxon>Eukaryota</taxon>
        <taxon>Fungi</taxon>
        <taxon>Dikarya</taxon>
        <taxon>Ascomycota</taxon>
        <taxon>Saccharomycotina</taxon>
        <taxon>Saccharomycetes</taxon>
        <taxon>Phaffomycetales</taxon>
        <taxon>Phaffomycetaceae</taxon>
        <taxon>Cyberlindnera</taxon>
    </lineage>
</organism>
<gene>
    <name evidence="2" type="primary">ypt5</name>
    <name evidence="2" type="ORF">BN1211_4567</name>
    <name evidence="3" type="ORF">CYBJADRAFT_175347</name>
</gene>
<sequence>MDAQVHRNAHCKLVLLGDSAVGKSSLVHRYVKQQFLELRESTIGAAFITKTVNLDAYTSVKFEIWDTAGQERYKSLAPMYYRNADAALVVFDVTDQVSFERAERWIKELRLQAPEGLIIKLVGNKIDLKDRPNSNLVDEAMVREYSYSEGIEYLECSAKTGQGVMEIFEGIANELPQEKFVVQGVEDGDIQGQGGVIDLNGARVHVHAAGCRC</sequence>
<dbReference type="SMART" id="SM00175">
    <property type="entry name" value="RAB"/>
    <property type="match status" value="1"/>
</dbReference>
<accession>A0A0H5C6Q4</accession>
<evidence type="ECO:0000313" key="5">
    <source>
        <dbReference type="Proteomes" id="UP000094389"/>
    </source>
</evidence>
<name>A0A0H5C6Q4_CYBJN</name>
<dbReference type="PROSITE" id="PS51417">
    <property type="entry name" value="ARF"/>
    <property type="match status" value="1"/>
</dbReference>
<dbReference type="NCBIfam" id="TIGR00231">
    <property type="entry name" value="small_GTP"/>
    <property type="match status" value="1"/>
</dbReference>
<dbReference type="GeneID" id="30991088"/>
<dbReference type="EMBL" id="KV453943">
    <property type="protein sequence ID" value="ODV71212.1"/>
    <property type="molecule type" value="Genomic_DNA"/>
</dbReference>
<dbReference type="CDD" id="cd01860">
    <property type="entry name" value="Rab5_related"/>
    <property type="match status" value="1"/>
</dbReference>
<reference evidence="2" key="1">
    <citation type="submission" date="2014-12" db="EMBL/GenBank/DDBJ databases">
        <authorList>
            <person name="Jaenicke S."/>
        </authorList>
    </citation>
    <scope>NUCLEOTIDE SEQUENCE [LARGE SCALE GENOMIC DNA]</scope>
    <source>
        <strain evidence="2">CBS1600</strain>
    </source>
</reference>
<dbReference type="SUPFAM" id="SSF52540">
    <property type="entry name" value="P-loop containing nucleoside triphosphate hydrolases"/>
    <property type="match status" value="1"/>
</dbReference>
<dbReference type="SMART" id="SM00173">
    <property type="entry name" value="RAS"/>
    <property type="match status" value="1"/>
</dbReference>
<dbReference type="Proteomes" id="UP000038830">
    <property type="component" value="Unassembled WGS sequence"/>
</dbReference>
<dbReference type="SMART" id="SM00176">
    <property type="entry name" value="RAN"/>
    <property type="match status" value="1"/>
</dbReference>
<dbReference type="PROSITE" id="PS51420">
    <property type="entry name" value="RHO"/>
    <property type="match status" value="1"/>
</dbReference>
<accession>A0A1E4RVB7</accession>
<protein>
    <submittedName>
        <fullName evidence="2">GTP-binding protein ypt5</fullName>
    </submittedName>
    <submittedName>
        <fullName evidence="3">Ras-domain-containing protein</fullName>
    </submittedName>
</protein>
<dbReference type="AlphaFoldDB" id="A0A0H5C6Q4"/>
<evidence type="ECO:0000256" key="1">
    <source>
        <dbReference type="ARBA" id="ARBA00022741"/>
    </source>
</evidence>
<dbReference type="OrthoDB" id="63533at2759"/>
<dbReference type="PRINTS" id="PR00449">
    <property type="entry name" value="RASTRNSFRMNG"/>
</dbReference>
<dbReference type="OMA" id="FTKAQDW"/>
<dbReference type="Pfam" id="PF00071">
    <property type="entry name" value="Ras"/>
    <property type="match status" value="1"/>
</dbReference>
<dbReference type="Gene3D" id="3.40.50.300">
    <property type="entry name" value="P-loop containing nucleotide triphosphate hydrolases"/>
    <property type="match status" value="1"/>
</dbReference>
<dbReference type="InterPro" id="IPR005225">
    <property type="entry name" value="Small_GTP-bd"/>
</dbReference>
<dbReference type="SMART" id="SM00177">
    <property type="entry name" value="ARF"/>
    <property type="match status" value="1"/>
</dbReference>
<dbReference type="SMART" id="SM00174">
    <property type="entry name" value="RHO"/>
    <property type="match status" value="1"/>
</dbReference>
<reference evidence="4" key="2">
    <citation type="journal article" date="2015" name="J. Biotechnol.">
        <title>The structure of the Cyberlindnera jadinii genome and its relation to Candida utilis analyzed by the occurrence of single nucleotide polymorphisms.</title>
        <authorList>
            <person name="Rupp O."/>
            <person name="Brinkrolf K."/>
            <person name="Buerth C."/>
            <person name="Kunigo M."/>
            <person name="Schneider J."/>
            <person name="Jaenicke S."/>
            <person name="Goesmann A."/>
            <person name="Puehler A."/>
            <person name="Jaeger K.-E."/>
            <person name="Ernst J.F."/>
        </authorList>
    </citation>
    <scope>NUCLEOTIDE SEQUENCE [LARGE SCALE GENOMIC DNA]</scope>
    <source>
        <strain evidence="4">ATCC 18201 / CBS 1600 / BCRC 20928 / JCM 3617 / NBRC 0987 / NRRL Y-1542</strain>
    </source>
</reference>
<dbReference type="RefSeq" id="XP_020068251.1">
    <property type="nucleotide sequence ID" value="XM_020216692.1"/>
</dbReference>
<dbReference type="PROSITE" id="PS51421">
    <property type="entry name" value="RAS"/>
    <property type="match status" value="1"/>
</dbReference>
<dbReference type="InterPro" id="IPR001806">
    <property type="entry name" value="Small_GTPase"/>
</dbReference>
<dbReference type="GO" id="GO:0005525">
    <property type="term" value="F:GTP binding"/>
    <property type="evidence" value="ECO:0007669"/>
    <property type="project" value="InterPro"/>
</dbReference>